<dbReference type="SUPFAM" id="SSF54001">
    <property type="entry name" value="Cysteine proteinases"/>
    <property type="match status" value="1"/>
</dbReference>
<organism evidence="4">
    <name type="scientific">Gongylonema pulchrum</name>
    <dbReference type="NCBI Taxonomy" id="637853"/>
    <lineage>
        <taxon>Eukaryota</taxon>
        <taxon>Metazoa</taxon>
        <taxon>Ecdysozoa</taxon>
        <taxon>Nematoda</taxon>
        <taxon>Chromadorea</taxon>
        <taxon>Rhabditida</taxon>
        <taxon>Spirurina</taxon>
        <taxon>Spiruromorpha</taxon>
        <taxon>Spiruroidea</taxon>
        <taxon>Gongylonematidae</taxon>
        <taxon>Gongylonema</taxon>
    </lineage>
</organism>
<feature type="domain" description="OTU" evidence="1">
    <location>
        <begin position="34"/>
        <end position="145"/>
    </location>
</feature>
<dbReference type="OrthoDB" id="5813749at2759"/>
<dbReference type="Gene3D" id="3.90.70.80">
    <property type="match status" value="1"/>
</dbReference>
<dbReference type="InterPro" id="IPR050704">
    <property type="entry name" value="Peptidase_C85-like"/>
</dbReference>
<gene>
    <name evidence="2" type="ORF">GPUH_LOCUS16002</name>
</gene>
<dbReference type="InterPro" id="IPR003323">
    <property type="entry name" value="OTU_dom"/>
</dbReference>
<dbReference type="GO" id="GO:0016579">
    <property type="term" value="P:protein deubiquitination"/>
    <property type="evidence" value="ECO:0007669"/>
    <property type="project" value="TreeGrafter"/>
</dbReference>
<reference evidence="4" key="1">
    <citation type="submission" date="2016-06" db="UniProtKB">
        <authorList>
            <consortium name="WormBaseParasite"/>
        </authorList>
    </citation>
    <scope>IDENTIFICATION</scope>
</reference>
<dbReference type="WBParaSite" id="GPUH_0001602401-mRNA-1">
    <property type="protein sequence ID" value="GPUH_0001602401-mRNA-1"/>
    <property type="gene ID" value="GPUH_0001602401"/>
</dbReference>
<evidence type="ECO:0000259" key="1">
    <source>
        <dbReference type="PROSITE" id="PS50802"/>
    </source>
</evidence>
<dbReference type="PANTHER" id="PTHR12419:SF7">
    <property type="entry name" value="OTU DOMAIN-CONTAINING PROTEIN 3"/>
    <property type="match status" value="1"/>
</dbReference>
<dbReference type="Pfam" id="PF02338">
    <property type="entry name" value="OTU"/>
    <property type="match status" value="1"/>
</dbReference>
<evidence type="ECO:0000313" key="2">
    <source>
        <dbReference type="EMBL" id="VDN27075.1"/>
    </source>
</evidence>
<dbReference type="EMBL" id="UYRT01083170">
    <property type="protein sequence ID" value="VDN27075.1"/>
    <property type="molecule type" value="Genomic_DNA"/>
</dbReference>
<dbReference type="AlphaFoldDB" id="A0A183E4W1"/>
<dbReference type="InterPro" id="IPR038765">
    <property type="entry name" value="Papain-like_cys_pep_sf"/>
</dbReference>
<sequence>MDIRRTENIDEVVDVDEVVDERLPKILYQQSKPLKVGYIEADGNCLFRSVAFCLAGSDDEHIAVRQSVAKFEKKYNDQFREIKNMTGRAWKKHLSGIATEGKWATEVEIFALASLLEADIWTYLGGKWLRYRPLFVVEGDGALHS</sequence>
<dbReference type="CDD" id="cd22755">
    <property type="entry name" value="OTU_CeDUB-like"/>
    <property type="match status" value="1"/>
</dbReference>
<dbReference type="PANTHER" id="PTHR12419">
    <property type="entry name" value="OTU DOMAIN CONTAINING PROTEIN"/>
    <property type="match status" value="1"/>
</dbReference>
<reference evidence="2 3" key="2">
    <citation type="submission" date="2018-11" db="EMBL/GenBank/DDBJ databases">
        <authorList>
            <consortium name="Pathogen Informatics"/>
        </authorList>
    </citation>
    <scope>NUCLEOTIDE SEQUENCE [LARGE SCALE GENOMIC DNA]</scope>
</reference>
<evidence type="ECO:0000313" key="3">
    <source>
        <dbReference type="Proteomes" id="UP000271098"/>
    </source>
</evidence>
<dbReference type="Proteomes" id="UP000271098">
    <property type="component" value="Unassembled WGS sequence"/>
</dbReference>
<accession>A0A183E4W1</accession>
<dbReference type="PROSITE" id="PS50802">
    <property type="entry name" value="OTU"/>
    <property type="match status" value="1"/>
</dbReference>
<dbReference type="GO" id="GO:0004843">
    <property type="term" value="F:cysteine-type deubiquitinase activity"/>
    <property type="evidence" value="ECO:0007669"/>
    <property type="project" value="TreeGrafter"/>
</dbReference>
<evidence type="ECO:0000313" key="4">
    <source>
        <dbReference type="WBParaSite" id="GPUH_0001602401-mRNA-1"/>
    </source>
</evidence>
<protein>
    <submittedName>
        <fullName evidence="4">OTU domain-containing protein</fullName>
    </submittedName>
</protein>
<name>A0A183E4W1_9BILA</name>
<proteinExistence type="predicted"/>
<keyword evidence="3" id="KW-1185">Reference proteome</keyword>